<reference evidence="2 3" key="1">
    <citation type="submission" date="2017-11" db="EMBL/GenBank/DDBJ databases">
        <title>De novo assembly and phasing of dikaryotic genomes from two isolates of Puccinia coronata f. sp. avenae, the causal agent of oat crown rust.</title>
        <authorList>
            <person name="Miller M.E."/>
            <person name="Zhang Y."/>
            <person name="Omidvar V."/>
            <person name="Sperschneider J."/>
            <person name="Schwessinger B."/>
            <person name="Raley C."/>
            <person name="Palmer J.M."/>
            <person name="Garnica D."/>
            <person name="Upadhyaya N."/>
            <person name="Rathjen J."/>
            <person name="Taylor J.M."/>
            <person name="Park R.F."/>
            <person name="Dodds P.N."/>
            <person name="Hirsch C.D."/>
            <person name="Kianian S.F."/>
            <person name="Figueroa M."/>
        </authorList>
    </citation>
    <scope>NUCLEOTIDE SEQUENCE [LARGE SCALE GENOMIC DNA]</scope>
    <source>
        <strain evidence="2">12SD80</strain>
    </source>
</reference>
<dbReference type="GO" id="GO:0005829">
    <property type="term" value="C:cytosol"/>
    <property type="evidence" value="ECO:0007669"/>
    <property type="project" value="TreeGrafter"/>
</dbReference>
<protein>
    <recommendedName>
        <fullName evidence="1">NADP-dependent oxidoreductase domain-containing protein</fullName>
    </recommendedName>
</protein>
<name>A0A2N5UMG3_9BASI</name>
<feature type="domain" description="NADP-dependent oxidoreductase" evidence="1">
    <location>
        <begin position="11"/>
        <end position="328"/>
    </location>
</feature>
<dbReference type="PANTHER" id="PTHR42686:SF1">
    <property type="entry name" value="GH17980P-RELATED"/>
    <property type="match status" value="1"/>
</dbReference>
<dbReference type="InterPro" id="IPR020471">
    <property type="entry name" value="AKR"/>
</dbReference>
<evidence type="ECO:0000313" key="2">
    <source>
        <dbReference type="EMBL" id="PLW38939.1"/>
    </source>
</evidence>
<dbReference type="GO" id="GO:0070485">
    <property type="term" value="P:dehydro-D-arabinono-1,4-lactone biosynthetic process"/>
    <property type="evidence" value="ECO:0007669"/>
    <property type="project" value="TreeGrafter"/>
</dbReference>
<dbReference type="SUPFAM" id="SSF51430">
    <property type="entry name" value="NAD(P)-linked oxidoreductase"/>
    <property type="match status" value="1"/>
</dbReference>
<dbReference type="GO" id="GO:0045290">
    <property type="term" value="F:D-arabinose 1-dehydrogenase [NAD(P)+] activity"/>
    <property type="evidence" value="ECO:0007669"/>
    <property type="project" value="TreeGrafter"/>
</dbReference>
<evidence type="ECO:0000313" key="3">
    <source>
        <dbReference type="Proteomes" id="UP000235392"/>
    </source>
</evidence>
<dbReference type="AlphaFoldDB" id="A0A2N5UMG3"/>
<evidence type="ECO:0000259" key="1">
    <source>
        <dbReference type="Pfam" id="PF00248"/>
    </source>
</evidence>
<dbReference type="Proteomes" id="UP000235392">
    <property type="component" value="Unassembled WGS sequence"/>
</dbReference>
<dbReference type="EMBL" id="PGCI01000121">
    <property type="protein sequence ID" value="PLW38939.1"/>
    <property type="molecule type" value="Genomic_DNA"/>
</dbReference>
<dbReference type="InterPro" id="IPR023210">
    <property type="entry name" value="NADP_OxRdtase_dom"/>
</dbReference>
<dbReference type="Pfam" id="PF00248">
    <property type="entry name" value="Aldo_ket_red"/>
    <property type="match status" value="1"/>
</dbReference>
<accession>A0A2N5UMG3</accession>
<dbReference type="PANTHER" id="PTHR42686">
    <property type="entry name" value="GH17980P-RELATED"/>
    <property type="match status" value="1"/>
</dbReference>
<dbReference type="Gene3D" id="3.20.20.100">
    <property type="entry name" value="NADP-dependent oxidoreductase domain"/>
    <property type="match status" value="1"/>
</dbReference>
<comment type="caution">
    <text evidence="2">The sequence shown here is derived from an EMBL/GenBank/DDBJ whole genome shotgun (WGS) entry which is preliminary data.</text>
</comment>
<gene>
    <name evidence="2" type="ORF">PCASD_11710</name>
</gene>
<sequence length="365" mass="39967">MSDTLVVALPEIIVGGATFSNIYNSDEELKRNTPEATLLFAFRNALTAIDTSPYYGNSEAIIGQIISTPEFRAEFPRSSYQILTKCGRYGLGRKDFDYSPKRIVSSVKESCRLMGTDYLDAVYLHDVEYVAEDQGGFTKGGHCTVPSSLDHHTAPPLDPAPKVEEYGQSYGPGDETIILAVKTLFQLKQEGLIRCVGISGYPLGTLLRISHLIRAQLGSPLDLVMSYSCLTLQNKTLESYTPYLKATGVAQIISASPLGNGILTSRGPSDWHPAPEPLRHTIKEISTTVHRKYHIPIERLALHHSLSFSPTVVGFSSVDEVKAALDVSQDIRNPTKVDPAVALAITDVKDTLHKAGLLDWAWPVL</sequence>
<dbReference type="InterPro" id="IPR036812">
    <property type="entry name" value="NAD(P)_OxRdtase_dom_sf"/>
</dbReference>
<proteinExistence type="predicted"/>
<organism evidence="2 3">
    <name type="scientific">Puccinia coronata f. sp. avenae</name>
    <dbReference type="NCBI Taxonomy" id="200324"/>
    <lineage>
        <taxon>Eukaryota</taxon>
        <taxon>Fungi</taxon>
        <taxon>Dikarya</taxon>
        <taxon>Basidiomycota</taxon>
        <taxon>Pucciniomycotina</taxon>
        <taxon>Pucciniomycetes</taxon>
        <taxon>Pucciniales</taxon>
        <taxon>Pucciniaceae</taxon>
        <taxon>Puccinia</taxon>
    </lineage>
</organism>